<dbReference type="PANTHER" id="PTHR43370:SF2">
    <property type="entry name" value="ABC TRANSPORTER PERMEASE PROTEIN"/>
    <property type="match status" value="1"/>
</dbReference>
<dbReference type="PANTHER" id="PTHR43370">
    <property type="entry name" value="SUGAR ABC TRANSPORTER INTEGRAL MEMBRANE PROTEIN-RELATED"/>
    <property type="match status" value="1"/>
</dbReference>
<evidence type="ECO:0000313" key="7">
    <source>
        <dbReference type="EMBL" id="MBU5626637.1"/>
    </source>
</evidence>
<dbReference type="Pfam" id="PF02653">
    <property type="entry name" value="BPD_transp_2"/>
    <property type="match status" value="1"/>
</dbReference>
<feature type="transmembrane region" description="Helical" evidence="6">
    <location>
        <begin position="6"/>
        <end position="30"/>
    </location>
</feature>
<keyword evidence="3 6" id="KW-0812">Transmembrane</keyword>
<dbReference type="EMBL" id="JAHLQN010000001">
    <property type="protein sequence ID" value="MBU5626637.1"/>
    <property type="molecule type" value="Genomic_DNA"/>
</dbReference>
<proteinExistence type="predicted"/>
<dbReference type="CDD" id="cd06580">
    <property type="entry name" value="TM_PBP1_transp_TpRbsC_like"/>
    <property type="match status" value="1"/>
</dbReference>
<reference evidence="7 8" key="1">
    <citation type="submission" date="2021-06" db="EMBL/GenBank/DDBJ databases">
        <authorList>
            <person name="Sun Q."/>
            <person name="Li D."/>
        </authorList>
    </citation>
    <scope>NUCLEOTIDE SEQUENCE [LARGE SCALE GENOMIC DNA]</scope>
    <source>
        <strain evidence="7 8">MSJ-2</strain>
    </source>
</reference>
<evidence type="ECO:0000256" key="3">
    <source>
        <dbReference type="ARBA" id="ARBA00022692"/>
    </source>
</evidence>
<comment type="subcellular location">
    <subcellularLocation>
        <location evidence="1">Cell membrane</location>
        <topology evidence="1">Multi-pass membrane protein</topology>
    </subcellularLocation>
</comment>
<keyword evidence="2" id="KW-1003">Cell membrane</keyword>
<evidence type="ECO:0000256" key="2">
    <source>
        <dbReference type="ARBA" id="ARBA00022475"/>
    </source>
</evidence>
<keyword evidence="8" id="KW-1185">Reference proteome</keyword>
<dbReference type="RefSeq" id="WP_216632111.1">
    <property type="nucleotide sequence ID" value="NZ_JAHLQN010000001.1"/>
</dbReference>
<evidence type="ECO:0000256" key="4">
    <source>
        <dbReference type="ARBA" id="ARBA00022989"/>
    </source>
</evidence>
<feature type="transmembrane region" description="Helical" evidence="6">
    <location>
        <begin position="67"/>
        <end position="89"/>
    </location>
</feature>
<keyword evidence="5 6" id="KW-0472">Membrane</keyword>
<feature type="transmembrane region" description="Helical" evidence="6">
    <location>
        <begin position="151"/>
        <end position="167"/>
    </location>
</feature>
<feature type="transmembrane region" description="Helical" evidence="6">
    <location>
        <begin position="276"/>
        <end position="294"/>
    </location>
</feature>
<protein>
    <submittedName>
        <fullName evidence="7">ABC transporter permease</fullName>
    </submittedName>
</protein>
<comment type="caution">
    <text evidence="7">The sequence shown here is derived from an EMBL/GenBank/DDBJ whole genome shotgun (WGS) entry which is preliminary data.</text>
</comment>
<dbReference type="InterPro" id="IPR001851">
    <property type="entry name" value="ABC_transp_permease"/>
</dbReference>
<evidence type="ECO:0000313" key="8">
    <source>
        <dbReference type="Proteomes" id="UP000787672"/>
    </source>
</evidence>
<evidence type="ECO:0000256" key="6">
    <source>
        <dbReference type="SAM" id="Phobius"/>
    </source>
</evidence>
<keyword evidence="4 6" id="KW-1133">Transmembrane helix</keyword>
<feature type="transmembrane region" description="Helical" evidence="6">
    <location>
        <begin position="198"/>
        <end position="217"/>
    </location>
</feature>
<organism evidence="7 8">
    <name type="scientific">Dysosmobacter acutus</name>
    <dbReference type="NCBI Taxonomy" id="2841504"/>
    <lineage>
        <taxon>Bacteria</taxon>
        <taxon>Bacillati</taxon>
        <taxon>Bacillota</taxon>
        <taxon>Clostridia</taxon>
        <taxon>Eubacteriales</taxon>
        <taxon>Oscillospiraceae</taxon>
        <taxon>Dysosmobacter</taxon>
    </lineage>
</organism>
<gene>
    <name evidence="7" type="ORF">KQI82_06875</name>
</gene>
<name>A0ABS6F8Y1_9FIRM</name>
<dbReference type="Proteomes" id="UP000787672">
    <property type="component" value="Unassembled WGS sequence"/>
</dbReference>
<evidence type="ECO:0000256" key="1">
    <source>
        <dbReference type="ARBA" id="ARBA00004651"/>
    </source>
</evidence>
<evidence type="ECO:0000256" key="5">
    <source>
        <dbReference type="ARBA" id="ARBA00023136"/>
    </source>
</evidence>
<feature type="transmembrane region" description="Helical" evidence="6">
    <location>
        <begin position="42"/>
        <end position="61"/>
    </location>
</feature>
<accession>A0ABS6F8Y1</accession>
<feature type="transmembrane region" description="Helical" evidence="6">
    <location>
        <begin position="101"/>
        <end position="122"/>
    </location>
</feature>
<sequence>MSEFLTIGFLTTFLSAAVRTAMPLMCAAIGEDVSEKAGIINVGIEAVMIGGAFFGFAGAYLTDSLLIGFLCGMLGGLLFSMLHAFLSIYMRQDQNVAGVALNLLATGITSYLFMLLVNAYGIPQIPTLSSIPIPGLCRIPLIGEALFNKDIVTYIVFLLIVAMIFFFRRTVWGMSLCSIGENPRAADTVGLPVYRIQYAAAAFNGIMGGLGGAYLLLGQLGVFYENITAGRGYIALAVVVFGKRNPLGIFLASLFFGAADALQFRMQALGITLPTQLFTGLPYLLTALSLLIVAKRNSDPAALGKPYIRTSR</sequence>